<name>A0A7U7GDG8_9GAMM</name>
<evidence type="ECO:0000256" key="3">
    <source>
        <dbReference type="ARBA" id="ARBA00023125"/>
    </source>
</evidence>
<keyword evidence="6" id="KW-1185">Reference proteome</keyword>
<dbReference type="InterPro" id="IPR000055">
    <property type="entry name" value="Restrct_endonuc_typeI_TRD"/>
</dbReference>
<dbReference type="PANTHER" id="PTHR30408">
    <property type="entry name" value="TYPE-1 RESTRICTION ENZYME ECOKI SPECIFICITY PROTEIN"/>
    <property type="match status" value="1"/>
</dbReference>
<accession>A0A7U7GDG8</accession>
<evidence type="ECO:0000256" key="2">
    <source>
        <dbReference type="ARBA" id="ARBA00022747"/>
    </source>
</evidence>
<dbReference type="Gene3D" id="3.90.220.20">
    <property type="entry name" value="DNA methylase specificity domains"/>
    <property type="match status" value="2"/>
</dbReference>
<dbReference type="Pfam" id="PF01420">
    <property type="entry name" value="Methylase_S"/>
    <property type="match status" value="1"/>
</dbReference>
<gene>
    <name evidence="5" type="ORF">BN874_460012</name>
</gene>
<dbReference type="PANTHER" id="PTHR30408:SF13">
    <property type="entry name" value="TYPE I RESTRICTION ENZYME HINDI SPECIFICITY SUBUNIT"/>
    <property type="match status" value="1"/>
</dbReference>
<dbReference type="AlphaFoldDB" id="A0A7U7GDG8"/>
<proteinExistence type="inferred from homology"/>
<dbReference type="SUPFAM" id="SSF116734">
    <property type="entry name" value="DNA methylase specificity domain"/>
    <property type="match status" value="2"/>
</dbReference>
<comment type="similarity">
    <text evidence="1">Belongs to the type-I restriction system S methylase family.</text>
</comment>
<dbReference type="CDD" id="cd17267">
    <property type="entry name" value="RMtype1_S_EcoAO83I-TRD1-CR1_like"/>
    <property type="match status" value="1"/>
</dbReference>
<dbReference type="CDD" id="cd16961">
    <property type="entry name" value="RMtype1_S_TRD-CR_like"/>
    <property type="match status" value="1"/>
</dbReference>
<sequence>MTWRNSSLGELTTRDGGLIQTGPFGSQLHQSDYQSDGVPVIMPKDIANGRVSFESIARISEETANRLERHKIKSRSLVLPRRGDVTKRAFIRIEQEGWLCGTGCLKIEVNGKELVPEFLYYFMEQNHIVQWLEQHAVGTTMLNLSAGIVAGLPIRYPSIEVQNQIASTLSAYDDLIENNRRRMTLLEGSARLLYREWFVRLRFPGYEHTRIIDGVPEGWERKTLGNQVILNYGKALKADDRIDGPFPVYGSSGVVGTHNKSLVEGPGIILGRKGNVGSVYWCAKNFYPIDTVYFIDTVTSNLYLYYALKHMHFISTDVAVPGLNRNLAYSRPLIIPAVTIFHAFLETVALIHEQLNKLEEINQKLRAARDLLLPRLMSGEIAV</sequence>
<dbReference type="OrthoDB" id="9798929at2"/>
<dbReference type="GO" id="GO:0009307">
    <property type="term" value="P:DNA restriction-modification system"/>
    <property type="evidence" value="ECO:0007669"/>
    <property type="project" value="UniProtKB-KW"/>
</dbReference>
<organism evidence="5 6">
    <name type="scientific">Candidatus Contendobacter odensis Run_B_J11</name>
    <dbReference type="NCBI Taxonomy" id="1400861"/>
    <lineage>
        <taxon>Bacteria</taxon>
        <taxon>Pseudomonadati</taxon>
        <taxon>Pseudomonadota</taxon>
        <taxon>Gammaproteobacteria</taxon>
        <taxon>Candidatus Competibacteraceae</taxon>
        <taxon>Candidatus Contendibacter</taxon>
    </lineage>
</organism>
<dbReference type="GO" id="GO:0003677">
    <property type="term" value="F:DNA binding"/>
    <property type="evidence" value="ECO:0007669"/>
    <property type="project" value="UniProtKB-KW"/>
</dbReference>
<dbReference type="InterPro" id="IPR044946">
    <property type="entry name" value="Restrct_endonuc_typeI_TRD_sf"/>
</dbReference>
<reference evidence="5 6" key="1">
    <citation type="journal article" date="2014" name="ISME J.">
        <title>Candidatus Competibacter-lineage genomes retrieved from metagenomes reveal functional metabolic diversity.</title>
        <authorList>
            <person name="McIlroy S.J."/>
            <person name="Albertsen M."/>
            <person name="Andresen E.K."/>
            <person name="Saunders A.M."/>
            <person name="Kristiansen R."/>
            <person name="Stokholm-Bjerregaard M."/>
            <person name="Nielsen K.L."/>
            <person name="Nielsen P.H."/>
        </authorList>
    </citation>
    <scope>NUCLEOTIDE SEQUENCE [LARGE SCALE GENOMIC DNA]</scope>
    <source>
        <strain evidence="5 6">Run_B_J11</strain>
    </source>
</reference>
<dbReference type="InterPro" id="IPR052021">
    <property type="entry name" value="Type-I_RS_S_subunit"/>
</dbReference>
<feature type="domain" description="Type I restriction modification DNA specificity" evidence="4">
    <location>
        <begin position="31"/>
        <end position="182"/>
    </location>
</feature>
<evidence type="ECO:0000259" key="4">
    <source>
        <dbReference type="Pfam" id="PF01420"/>
    </source>
</evidence>
<dbReference type="RefSeq" id="WP_034435152.1">
    <property type="nucleotide sequence ID" value="NZ_CBTK010000261.1"/>
</dbReference>
<evidence type="ECO:0000256" key="1">
    <source>
        <dbReference type="ARBA" id="ARBA00010923"/>
    </source>
</evidence>
<dbReference type="EMBL" id="CBTK010000261">
    <property type="protein sequence ID" value="CDH46391.1"/>
    <property type="molecule type" value="Genomic_DNA"/>
</dbReference>
<evidence type="ECO:0000313" key="5">
    <source>
        <dbReference type="EMBL" id="CDH46391.1"/>
    </source>
</evidence>
<comment type="caution">
    <text evidence="5">The sequence shown here is derived from an EMBL/GenBank/DDBJ whole genome shotgun (WGS) entry which is preliminary data.</text>
</comment>
<dbReference type="Proteomes" id="UP000019184">
    <property type="component" value="Unassembled WGS sequence"/>
</dbReference>
<protein>
    <submittedName>
        <fullName evidence="5">Type I restriction-modification system specificity subunit</fullName>
    </submittedName>
</protein>
<evidence type="ECO:0000313" key="6">
    <source>
        <dbReference type="Proteomes" id="UP000019184"/>
    </source>
</evidence>
<keyword evidence="3" id="KW-0238">DNA-binding</keyword>
<keyword evidence="2" id="KW-0680">Restriction system</keyword>